<dbReference type="AlphaFoldDB" id="A0A2P5E694"/>
<name>A0A2P5E694_TREOI</name>
<protein>
    <submittedName>
        <fullName evidence="1">Uncharacterized protein</fullName>
    </submittedName>
</protein>
<dbReference type="InParanoid" id="A0A2P5E694"/>
<gene>
    <name evidence="1" type="ORF">TorRG33x02_231870</name>
</gene>
<evidence type="ECO:0000313" key="2">
    <source>
        <dbReference type="Proteomes" id="UP000237000"/>
    </source>
</evidence>
<accession>A0A2P5E694</accession>
<organism evidence="1 2">
    <name type="scientific">Trema orientale</name>
    <name type="common">Charcoal tree</name>
    <name type="synonym">Celtis orientalis</name>
    <dbReference type="NCBI Taxonomy" id="63057"/>
    <lineage>
        <taxon>Eukaryota</taxon>
        <taxon>Viridiplantae</taxon>
        <taxon>Streptophyta</taxon>
        <taxon>Embryophyta</taxon>
        <taxon>Tracheophyta</taxon>
        <taxon>Spermatophyta</taxon>
        <taxon>Magnoliopsida</taxon>
        <taxon>eudicotyledons</taxon>
        <taxon>Gunneridae</taxon>
        <taxon>Pentapetalae</taxon>
        <taxon>rosids</taxon>
        <taxon>fabids</taxon>
        <taxon>Rosales</taxon>
        <taxon>Cannabaceae</taxon>
        <taxon>Trema</taxon>
    </lineage>
</organism>
<dbReference type="Proteomes" id="UP000237000">
    <property type="component" value="Unassembled WGS sequence"/>
</dbReference>
<proteinExistence type="predicted"/>
<comment type="caution">
    <text evidence="1">The sequence shown here is derived from an EMBL/GenBank/DDBJ whole genome shotgun (WGS) entry which is preliminary data.</text>
</comment>
<keyword evidence="2" id="KW-1185">Reference proteome</keyword>
<dbReference type="OrthoDB" id="10284322at2759"/>
<reference evidence="2" key="1">
    <citation type="submission" date="2016-06" db="EMBL/GenBank/DDBJ databases">
        <title>Parallel loss of symbiosis genes in relatives of nitrogen-fixing non-legume Parasponia.</title>
        <authorList>
            <person name="Van Velzen R."/>
            <person name="Holmer R."/>
            <person name="Bu F."/>
            <person name="Rutten L."/>
            <person name="Van Zeijl A."/>
            <person name="Liu W."/>
            <person name="Santuari L."/>
            <person name="Cao Q."/>
            <person name="Sharma T."/>
            <person name="Shen D."/>
            <person name="Roswanjaya Y."/>
            <person name="Wardhani T."/>
            <person name="Kalhor M.S."/>
            <person name="Jansen J."/>
            <person name="Van den Hoogen J."/>
            <person name="Gungor B."/>
            <person name="Hartog M."/>
            <person name="Hontelez J."/>
            <person name="Verver J."/>
            <person name="Yang W.-C."/>
            <person name="Schijlen E."/>
            <person name="Repin R."/>
            <person name="Schilthuizen M."/>
            <person name="Schranz E."/>
            <person name="Heidstra R."/>
            <person name="Miyata K."/>
            <person name="Fedorova E."/>
            <person name="Kohlen W."/>
            <person name="Bisseling T."/>
            <person name="Smit S."/>
            <person name="Geurts R."/>
        </authorList>
    </citation>
    <scope>NUCLEOTIDE SEQUENCE [LARGE SCALE GENOMIC DNA]</scope>
    <source>
        <strain evidence="2">cv. RG33-2</strain>
    </source>
</reference>
<dbReference type="EMBL" id="JXTC01000226">
    <property type="protein sequence ID" value="PON81069.1"/>
    <property type="molecule type" value="Genomic_DNA"/>
</dbReference>
<evidence type="ECO:0000313" key="1">
    <source>
        <dbReference type="EMBL" id="PON81069.1"/>
    </source>
</evidence>
<sequence length="108" mass="12414">MRSCTLVVSELNFNIRVTTPSNIFPRQVLCLNNSDIEVLHLLDEVIGARKLVSGDLPPTKMWVCLLQGEVFRRRPLHLLGSEEKKTQMLKFEVEVERFANIKTGTKFE</sequence>